<proteinExistence type="predicted"/>
<reference evidence="1" key="1">
    <citation type="journal article" date="2014" name="Front. Microbiol.">
        <title>High frequency of phylogenetically diverse reductive dehalogenase-homologous genes in deep subseafloor sedimentary metagenomes.</title>
        <authorList>
            <person name="Kawai M."/>
            <person name="Futagami T."/>
            <person name="Toyoda A."/>
            <person name="Takaki Y."/>
            <person name="Nishi S."/>
            <person name="Hori S."/>
            <person name="Arai W."/>
            <person name="Tsubouchi T."/>
            <person name="Morono Y."/>
            <person name="Uchiyama I."/>
            <person name="Ito T."/>
            <person name="Fujiyama A."/>
            <person name="Inagaki F."/>
            <person name="Takami H."/>
        </authorList>
    </citation>
    <scope>NUCLEOTIDE SEQUENCE</scope>
    <source>
        <strain evidence="1">Expedition CK06-06</strain>
    </source>
</reference>
<evidence type="ECO:0000313" key="1">
    <source>
        <dbReference type="EMBL" id="GAH01932.1"/>
    </source>
</evidence>
<protein>
    <submittedName>
        <fullName evidence="1">Uncharacterized protein</fullName>
    </submittedName>
</protein>
<comment type="caution">
    <text evidence="1">The sequence shown here is derived from an EMBL/GenBank/DDBJ whole genome shotgun (WGS) entry which is preliminary data.</text>
</comment>
<gene>
    <name evidence="1" type="ORF">S01H4_51741</name>
</gene>
<dbReference type="EMBL" id="BART01029498">
    <property type="protein sequence ID" value="GAH01932.1"/>
    <property type="molecule type" value="Genomic_DNA"/>
</dbReference>
<organism evidence="1">
    <name type="scientific">marine sediment metagenome</name>
    <dbReference type="NCBI Taxonomy" id="412755"/>
    <lineage>
        <taxon>unclassified sequences</taxon>
        <taxon>metagenomes</taxon>
        <taxon>ecological metagenomes</taxon>
    </lineage>
</organism>
<name>X1C3L5_9ZZZZ</name>
<sequence>MAKQKFKVYCNYYINAKDQREAEQLVYEENDFLDKHVSITPTKIKEEVYY</sequence>
<accession>X1C3L5</accession>
<dbReference type="AlphaFoldDB" id="X1C3L5"/>